<dbReference type="PIRSF" id="PIRSF006205">
    <property type="entry name" value="Dxp_reductismrs"/>
    <property type="match status" value="1"/>
</dbReference>
<dbReference type="HAMAP" id="MF_00183">
    <property type="entry name" value="DXP_reductoisom"/>
    <property type="match status" value="1"/>
</dbReference>
<evidence type="ECO:0000313" key="14">
    <source>
        <dbReference type="Proteomes" id="UP000190423"/>
    </source>
</evidence>
<dbReference type="Gene3D" id="1.10.1740.10">
    <property type="match status" value="1"/>
</dbReference>
<feature type="binding site" evidence="9">
    <location>
        <position position="200"/>
    </location>
    <ligand>
        <name>1-deoxy-D-xylulose 5-phosphate</name>
        <dbReference type="ChEBI" id="CHEBI:57792"/>
    </ligand>
</feature>
<dbReference type="Proteomes" id="UP000190423">
    <property type="component" value="Unassembled WGS sequence"/>
</dbReference>
<dbReference type="InterPro" id="IPR036291">
    <property type="entry name" value="NAD(P)-bd_dom_sf"/>
</dbReference>
<evidence type="ECO:0000256" key="5">
    <source>
        <dbReference type="ARBA" id="ARBA00023002"/>
    </source>
</evidence>
<feature type="binding site" evidence="9">
    <location>
        <position position="12"/>
    </location>
    <ligand>
        <name>NADPH</name>
        <dbReference type="ChEBI" id="CHEBI:57783"/>
    </ligand>
</feature>
<dbReference type="InterPro" id="IPR013644">
    <property type="entry name" value="DXP_reductoisomerase_C"/>
</dbReference>
<evidence type="ECO:0000259" key="10">
    <source>
        <dbReference type="Pfam" id="PF02670"/>
    </source>
</evidence>
<keyword evidence="14" id="KW-1185">Reference proteome</keyword>
<evidence type="ECO:0000256" key="2">
    <source>
        <dbReference type="ARBA" id="ARBA00006825"/>
    </source>
</evidence>
<dbReference type="EMBL" id="FUWG01000014">
    <property type="protein sequence ID" value="SJZ61494.1"/>
    <property type="molecule type" value="Genomic_DNA"/>
</dbReference>
<feature type="binding site" evidence="9">
    <location>
        <position position="155"/>
    </location>
    <ligand>
        <name>1-deoxy-D-xylulose 5-phosphate</name>
        <dbReference type="ChEBI" id="CHEBI:57792"/>
    </ligand>
</feature>
<feature type="binding site" evidence="9">
    <location>
        <position position="130"/>
    </location>
    <ligand>
        <name>1-deoxy-D-xylulose 5-phosphate</name>
        <dbReference type="ChEBI" id="CHEBI:57792"/>
    </ligand>
</feature>
<feature type="binding site" evidence="9">
    <location>
        <position position="131"/>
    </location>
    <ligand>
        <name>Mn(2+)</name>
        <dbReference type="ChEBI" id="CHEBI:29035"/>
    </ligand>
</feature>
<dbReference type="PANTHER" id="PTHR30525:SF0">
    <property type="entry name" value="1-DEOXY-D-XYLULOSE 5-PHOSPHATE REDUCTOISOMERASE, CHLOROPLASTIC"/>
    <property type="match status" value="1"/>
</dbReference>
<keyword evidence="13" id="KW-0413">Isomerase</keyword>
<keyword evidence="7 9" id="KW-0414">Isoprene biosynthesis</keyword>
<dbReference type="SUPFAM" id="SSF51735">
    <property type="entry name" value="NAD(P)-binding Rossmann-fold domains"/>
    <property type="match status" value="1"/>
</dbReference>
<feature type="binding site" evidence="9">
    <location>
        <position position="178"/>
    </location>
    <ligand>
        <name>1-deoxy-D-xylulose 5-phosphate</name>
        <dbReference type="ChEBI" id="CHEBI:57792"/>
    </ligand>
</feature>
<evidence type="ECO:0000256" key="6">
    <source>
        <dbReference type="ARBA" id="ARBA00023211"/>
    </source>
</evidence>
<dbReference type="GO" id="GO:0070402">
    <property type="term" value="F:NADPH binding"/>
    <property type="evidence" value="ECO:0007669"/>
    <property type="project" value="InterPro"/>
</dbReference>
<feature type="binding site" evidence="9">
    <location>
        <position position="13"/>
    </location>
    <ligand>
        <name>NADPH</name>
        <dbReference type="ChEBI" id="CHEBI:57783"/>
    </ligand>
</feature>
<comment type="caution">
    <text evidence="9">Lacks conserved residue(s) required for the propagation of feature annotation.</text>
</comment>
<dbReference type="GeneID" id="78317101"/>
<feature type="binding site" evidence="9">
    <location>
        <position position="10"/>
    </location>
    <ligand>
        <name>NADPH</name>
        <dbReference type="ChEBI" id="CHEBI:57783"/>
    </ligand>
</feature>
<feature type="binding site" evidence="9">
    <location>
        <position position="196"/>
    </location>
    <ligand>
        <name>1-deoxy-D-xylulose 5-phosphate</name>
        <dbReference type="ChEBI" id="CHEBI:57792"/>
    </ligand>
</feature>
<evidence type="ECO:0000256" key="3">
    <source>
        <dbReference type="ARBA" id="ARBA00022723"/>
    </source>
</evidence>
<comment type="function">
    <text evidence="9">Catalyzes the NADPH-dependent rearrangement and reduction of 1-deoxy-D-xylulose-5-phosphate (DXP) to 2-C-methyl-D-erythritol 4-phosphate (MEP).</text>
</comment>
<gene>
    <name evidence="9" type="primary">dxr</name>
    <name evidence="13" type="ORF">SAMN02745149_01820</name>
</gene>
<evidence type="ECO:0000259" key="12">
    <source>
        <dbReference type="Pfam" id="PF13288"/>
    </source>
</evidence>
<dbReference type="OrthoDB" id="9806546at2"/>
<dbReference type="Pfam" id="PF02670">
    <property type="entry name" value="DXP_reductoisom"/>
    <property type="match status" value="2"/>
</dbReference>
<dbReference type="GO" id="GO:0016853">
    <property type="term" value="F:isomerase activity"/>
    <property type="evidence" value="ECO:0007669"/>
    <property type="project" value="UniProtKB-KW"/>
</dbReference>
<dbReference type="Gene3D" id="3.40.50.720">
    <property type="entry name" value="NAD(P)-binding Rossmann-like Domain"/>
    <property type="match status" value="2"/>
</dbReference>
<feature type="binding site" evidence="9">
    <location>
        <position position="11"/>
    </location>
    <ligand>
        <name>NADPH</name>
        <dbReference type="ChEBI" id="CHEBI:57783"/>
    </ligand>
</feature>
<dbReference type="SUPFAM" id="SSF55347">
    <property type="entry name" value="Glyceraldehyde-3-phosphate dehydrogenase-like, C-terminal domain"/>
    <property type="match status" value="1"/>
</dbReference>
<feature type="binding site" evidence="9">
    <location>
        <position position="191"/>
    </location>
    <ligand>
        <name>1-deoxy-D-xylulose 5-phosphate</name>
        <dbReference type="ChEBI" id="CHEBI:57792"/>
    </ligand>
</feature>
<feature type="binding site" evidence="9">
    <location>
        <position position="38"/>
    </location>
    <ligand>
        <name>NADPH</name>
        <dbReference type="ChEBI" id="CHEBI:57783"/>
    </ligand>
</feature>
<comment type="similarity">
    <text evidence="2 9">Belongs to the DXR family.</text>
</comment>
<dbReference type="InterPro" id="IPR036169">
    <property type="entry name" value="DXPR_C_sf"/>
</dbReference>
<keyword evidence="3 9" id="KW-0479">Metal-binding</keyword>
<evidence type="ECO:0000256" key="4">
    <source>
        <dbReference type="ARBA" id="ARBA00022857"/>
    </source>
</evidence>
<dbReference type="Pfam" id="PF08436">
    <property type="entry name" value="DXP_redisom_C"/>
    <property type="match status" value="1"/>
</dbReference>
<feature type="binding site" evidence="9">
    <location>
        <position position="200"/>
    </location>
    <ligand>
        <name>Mn(2+)</name>
        <dbReference type="ChEBI" id="CHEBI:29035"/>
    </ligand>
</feature>
<keyword evidence="5 9" id="KW-0560">Oxidoreductase</keyword>
<keyword evidence="9" id="KW-0460">Magnesium</keyword>
<dbReference type="NCBIfam" id="TIGR00243">
    <property type="entry name" value="Dxr"/>
    <property type="match status" value="1"/>
</dbReference>
<evidence type="ECO:0000256" key="9">
    <source>
        <dbReference type="HAMAP-Rule" id="MF_00183"/>
    </source>
</evidence>
<organism evidence="13 14">
    <name type="scientific">Treponema porcinum</name>
    <dbReference type="NCBI Taxonomy" id="261392"/>
    <lineage>
        <taxon>Bacteria</taxon>
        <taxon>Pseudomonadati</taxon>
        <taxon>Spirochaetota</taxon>
        <taxon>Spirochaetia</taxon>
        <taxon>Spirochaetales</taxon>
        <taxon>Treponemataceae</taxon>
        <taxon>Treponema</taxon>
    </lineage>
</organism>
<proteinExistence type="inferred from homology"/>
<protein>
    <recommendedName>
        <fullName evidence="9">1-deoxy-D-xylulose 5-phosphate reductoisomerase</fullName>
        <shortName evidence="9">DXP reductoisomerase</shortName>
        <ecNumber evidence="9">1.1.1.267</ecNumber>
    </recommendedName>
    <alternativeName>
        <fullName evidence="9">1-deoxyxylulose-5-phosphate reductoisomerase</fullName>
    </alternativeName>
    <alternativeName>
        <fullName evidence="9">2-C-methyl-D-erythritol 4-phosphate synthase</fullName>
    </alternativeName>
</protein>
<dbReference type="InterPro" id="IPR026877">
    <property type="entry name" value="DXPR_C"/>
</dbReference>
<comment type="cofactor">
    <cofactor evidence="9">
        <name>Mg(2+)</name>
        <dbReference type="ChEBI" id="CHEBI:18420"/>
    </cofactor>
    <cofactor evidence="9">
        <name>Mn(2+)</name>
        <dbReference type="ChEBI" id="CHEBI:29035"/>
    </cofactor>
</comment>
<evidence type="ECO:0000313" key="13">
    <source>
        <dbReference type="EMBL" id="SJZ61494.1"/>
    </source>
</evidence>
<dbReference type="RefSeq" id="WP_078933723.1">
    <property type="nucleotide sequence ID" value="NZ_FUWG01000014.1"/>
</dbReference>
<name>A0A1T4M428_TREPO</name>
<feature type="binding site" evidence="9">
    <location>
        <position position="104"/>
    </location>
    <ligand>
        <name>1-deoxy-D-xylulose 5-phosphate</name>
        <dbReference type="ChEBI" id="CHEBI:57792"/>
    </ligand>
</feature>
<dbReference type="PANTHER" id="PTHR30525">
    <property type="entry name" value="1-DEOXY-D-XYLULOSE 5-PHOSPHATE REDUCTOISOMERASE"/>
    <property type="match status" value="1"/>
</dbReference>
<keyword evidence="6 9" id="KW-0464">Manganese</keyword>
<evidence type="ECO:0000259" key="11">
    <source>
        <dbReference type="Pfam" id="PF08436"/>
    </source>
</evidence>
<feature type="binding site" evidence="9">
    <location>
        <position position="105"/>
    </location>
    <ligand>
        <name>NADPH</name>
        <dbReference type="ChEBI" id="CHEBI:57783"/>
    </ligand>
</feature>
<sequence length="361" mass="40075">MKRILVLGCTGSIGTSTLEIVRNMGDDFQICGLTAHSNKERLSALTTEFNCKSVLTSENNPDAIKNLLEETKPDIVVNGIAGAAGLLPSKTVLDAGINLALANKETVVMAWPLIKQLAEKNNAAVIPVDSEHSAIFNLVHQVNQKNVDKIIITASGGPFRTFTREQLENVTVEQALNHPTWKMGRKITIDSASLANKGLEVIEAVRLFDISADDIQVVVHPQSLIHSLVRTKDGMLYAQISDPDMKHPIFSALTWPENKETYLSPFDLFDSTMTFFRPRINDFPMLGYAFEAAKKSKSYTIAYNAANEEAVAAFLDKKTGFTAIPRIVRSVLDKDWTYEPRSFDDVFEQDKKARKLAQEMI</sequence>
<dbReference type="AlphaFoldDB" id="A0A1T4M428"/>
<dbReference type="STRING" id="261392.SAMN02745149_01820"/>
<accession>A0A1T4M428</accession>
<feature type="domain" description="1-deoxy-D-xylulose 5-phosphate reductoisomerase C-terminal" evidence="11">
    <location>
        <begin position="125"/>
        <end position="208"/>
    </location>
</feature>
<evidence type="ECO:0000256" key="1">
    <source>
        <dbReference type="ARBA" id="ARBA00005094"/>
    </source>
</evidence>
<evidence type="ECO:0000256" key="8">
    <source>
        <dbReference type="ARBA" id="ARBA00048543"/>
    </source>
</evidence>
<feature type="binding site" evidence="9">
    <location>
        <position position="103"/>
    </location>
    <ligand>
        <name>NADPH</name>
        <dbReference type="ChEBI" id="CHEBI:57783"/>
    </ligand>
</feature>
<dbReference type="GO" id="GO:0051484">
    <property type="term" value="P:isopentenyl diphosphate biosynthetic process, methylerythritol 4-phosphate pathway involved in terpenoid biosynthetic process"/>
    <property type="evidence" value="ECO:0007669"/>
    <property type="project" value="TreeGrafter"/>
</dbReference>
<dbReference type="InterPro" id="IPR013512">
    <property type="entry name" value="DXP_reductoisomerase_N"/>
</dbReference>
<dbReference type="UniPathway" id="UPA00056">
    <property type="reaction ID" value="UER00092"/>
</dbReference>
<feature type="binding site" evidence="9">
    <location>
        <position position="131"/>
    </location>
    <ligand>
        <name>1-deoxy-D-xylulose 5-phosphate</name>
        <dbReference type="ChEBI" id="CHEBI:57792"/>
    </ligand>
</feature>
<feature type="domain" description="1-deoxy-D-xylulose 5-phosphate reductoisomerase N-terminal" evidence="10">
    <location>
        <begin position="4"/>
        <end position="58"/>
    </location>
</feature>
<evidence type="ECO:0000256" key="7">
    <source>
        <dbReference type="ARBA" id="ARBA00023229"/>
    </source>
</evidence>
<keyword evidence="4 9" id="KW-0521">NADP</keyword>
<comment type="catalytic activity">
    <reaction evidence="8">
        <text>2-C-methyl-D-erythritol 4-phosphate + NADP(+) = 1-deoxy-D-xylulose 5-phosphate + NADPH + H(+)</text>
        <dbReference type="Rhea" id="RHEA:13717"/>
        <dbReference type="ChEBI" id="CHEBI:15378"/>
        <dbReference type="ChEBI" id="CHEBI:57783"/>
        <dbReference type="ChEBI" id="CHEBI:57792"/>
        <dbReference type="ChEBI" id="CHEBI:58262"/>
        <dbReference type="ChEBI" id="CHEBI:58349"/>
        <dbReference type="EC" id="1.1.1.267"/>
    </reaction>
    <physiologicalReaction direction="right-to-left" evidence="8">
        <dbReference type="Rhea" id="RHEA:13719"/>
    </physiologicalReaction>
</comment>
<dbReference type="GO" id="GO:0030145">
    <property type="term" value="F:manganese ion binding"/>
    <property type="evidence" value="ECO:0007669"/>
    <property type="project" value="TreeGrafter"/>
</dbReference>
<feature type="binding site" evidence="9">
    <location>
        <position position="197"/>
    </location>
    <ligand>
        <name>1-deoxy-D-xylulose 5-phosphate</name>
        <dbReference type="ChEBI" id="CHEBI:57792"/>
    </ligand>
</feature>
<dbReference type="SUPFAM" id="SSF69055">
    <property type="entry name" value="1-deoxy-D-xylulose-5-phosphate reductoisomerase, C-terminal domain"/>
    <property type="match status" value="1"/>
</dbReference>
<feature type="domain" description="DXP reductoisomerase C-terminal" evidence="12">
    <location>
        <begin position="241"/>
        <end position="355"/>
    </location>
</feature>
<dbReference type="Pfam" id="PF13288">
    <property type="entry name" value="DXPR_C"/>
    <property type="match status" value="1"/>
</dbReference>
<feature type="domain" description="1-deoxy-D-xylulose 5-phosphate reductoisomerase N-terminal" evidence="10">
    <location>
        <begin position="61"/>
        <end position="110"/>
    </location>
</feature>
<dbReference type="GO" id="GO:0030604">
    <property type="term" value="F:1-deoxy-D-xylulose-5-phosphate reductoisomerase activity"/>
    <property type="evidence" value="ECO:0007669"/>
    <property type="project" value="UniProtKB-UniRule"/>
</dbReference>
<dbReference type="EC" id="1.1.1.267" evidence="9"/>
<dbReference type="InterPro" id="IPR003821">
    <property type="entry name" value="DXP_reductoisomerase"/>
</dbReference>
<feature type="binding site" evidence="9">
    <location>
        <position position="184"/>
    </location>
    <ligand>
        <name>NADPH</name>
        <dbReference type="ChEBI" id="CHEBI:57783"/>
    </ligand>
</feature>
<reference evidence="13 14" key="1">
    <citation type="submission" date="2017-02" db="EMBL/GenBank/DDBJ databases">
        <authorList>
            <person name="Peterson S.W."/>
        </authorList>
    </citation>
    <scope>NUCLEOTIDE SEQUENCE [LARGE SCALE GENOMIC DNA]</scope>
    <source>
        <strain evidence="13 14">ATCC BAA-908</strain>
    </source>
</reference>
<comment type="pathway">
    <text evidence="1 9">Isoprenoid biosynthesis; isopentenyl diphosphate biosynthesis via DXP pathway; isopentenyl diphosphate from 1-deoxy-D-xylulose 5-phosphate: step 1/6.</text>
</comment>
<feature type="binding site" evidence="9">
    <location>
        <position position="129"/>
    </location>
    <ligand>
        <name>Mn(2+)</name>
        <dbReference type="ChEBI" id="CHEBI:29035"/>
    </ligand>
</feature>